<dbReference type="InterPro" id="IPR017847">
    <property type="entry name" value="T6SS_RhsGE_Vgr_subset"/>
</dbReference>
<evidence type="ECO:0000313" key="6">
    <source>
        <dbReference type="EMBL" id="QDU61663.1"/>
    </source>
</evidence>
<dbReference type="AlphaFoldDB" id="A0A518B3U7"/>
<dbReference type="InterPro" id="IPR037026">
    <property type="entry name" value="Vgr_OB-fold_dom_sf"/>
</dbReference>
<dbReference type="SUPFAM" id="SSF69279">
    <property type="entry name" value="Phage tail proteins"/>
    <property type="match status" value="2"/>
</dbReference>
<sequence>MPVVQRNARAFVGISSLEAFLPVYSVKGYEGLSELYEFRVNFSLEEDHSLELMELLGTPLTLYLVPDWCPEEEVTRATPESLKHARIIQGICWNVDHESDPVRRQENVHLILSPTVRALTLQVRNRIFQQRTIREILDTVLSGLRLSYQLRREYPPHNYCVQYQESDWAFAARLMEEEGIYYSFIATDAGEELVIADTSIEAASVSLSNEAGLERASNAIRYGTHFMEDQERRPQVSSLRKGRRMCSTQFTQADTNFQIADRLPLAKRDVDDAGTKNNASREVRKPQSHLAHRFDCVGPDRQDQPDQLGWIESLLQRSVDMDCEREQLKAIEIVGKSNVPQFNPGLSFALAETPRKGESDGNYLLVSVDHELRGDDYGNTFRAITAQQAYRPPLRTPVPDVRGHHTATVVGPKGEEIYTDKYGRIKVEFPWASPNASDQVSCWVRVAQAWAGGQWGAFALPRVGQQVIIDFEDGDPDQPLVIGSVYNSRQPPPVSLPADRSKFMLKSKTHHGNDFHGLMFDDQMSRPGVKMRSSGTYHFQAKENVGHDYGGHFLEHHRGSRHTVVGAFPPFLGPGQSLDQLEENRSSSGEGAGDSVPGVIDLNDDRSGEEYTPLDWSAVEYEFANPQIWGQFVFWAQMFGVVGIEQQFVIGNCAETTVDPTALAGFLGGTVLGAMFEKLAQGLTTVGGGPGLMGQAEFVYGHFNEIFCGPTFFFHRGHKVEMGLHENLDGEVFFQIGEPLYFLMHFTEYVIEVIFSDNTATHAAIASVEALRTILIVSLRKWYQRNCKLNSTDFLDQSVSQINGLIDSRLANPIASISNHGTTLTNLTNSLQALTAKADSMDIANSNVEFQRGSFLVKLPRDDDAFMVRSGKSVNTLSVKKEVCSIQTATGFVSVGDGKYKAESGKDMGVTGVRLDTIGDGTIEFRRGAEKNSDECGHTLCMDESKFSFVSEHKDKKVFEIEAKKDQAVVRAKNRLTLAVGSSSISIEDGKISLDADAIEITGQKCININGKEIFVKGNNISNKDVFAPPANANGGAGGFSNNDHGSEWANQVIDWMFES</sequence>
<dbReference type="Proteomes" id="UP000317093">
    <property type="component" value="Chromosome"/>
</dbReference>
<feature type="domain" description="Gp5/Type VI secretion system Vgr protein OB-fold" evidence="5">
    <location>
        <begin position="419"/>
        <end position="486"/>
    </location>
</feature>
<reference evidence="6 7" key="1">
    <citation type="submission" date="2019-02" db="EMBL/GenBank/DDBJ databases">
        <title>Deep-cultivation of Planctomycetes and their phenomic and genomic characterization uncovers novel biology.</title>
        <authorList>
            <person name="Wiegand S."/>
            <person name="Jogler M."/>
            <person name="Boedeker C."/>
            <person name="Pinto D."/>
            <person name="Vollmers J."/>
            <person name="Rivas-Marin E."/>
            <person name="Kohn T."/>
            <person name="Peeters S.H."/>
            <person name="Heuer A."/>
            <person name="Rast P."/>
            <person name="Oberbeckmann S."/>
            <person name="Bunk B."/>
            <person name="Jeske O."/>
            <person name="Meyerdierks A."/>
            <person name="Storesund J.E."/>
            <person name="Kallscheuer N."/>
            <person name="Luecker S."/>
            <person name="Lage O.M."/>
            <person name="Pohl T."/>
            <person name="Merkel B.J."/>
            <person name="Hornburger P."/>
            <person name="Mueller R.-W."/>
            <person name="Bruemmer F."/>
            <person name="Labrenz M."/>
            <person name="Spormann A.M."/>
            <person name="Op den Camp H."/>
            <person name="Overmann J."/>
            <person name="Amann R."/>
            <person name="Jetten M.S.M."/>
            <person name="Mascher T."/>
            <person name="Medema M.H."/>
            <person name="Devos D.P."/>
            <person name="Kaster A.-K."/>
            <person name="Ovreas L."/>
            <person name="Rohde M."/>
            <person name="Galperin M.Y."/>
            <person name="Jogler C."/>
        </authorList>
    </citation>
    <scope>NUCLEOTIDE SEQUENCE [LARGE SCALE GENOMIC DNA]</scope>
    <source>
        <strain evidence="6 7">Pan216</strain>
    </source>
</reference>
<dbReference type="InterPro" id="IPR050708">
    <property type="entry name" value="T6SS_VgrG/RHS"/>
</dbReference>
<dbReference type="Gene3D" id="4.10.220.110">
    <property type="match status" value="1"/>
</dbReference>
<dbReference type="InterPro" id="IPR006533">
    <property type="entry name" value="T6SS_Vgr_RhsGE"/>
</dbReference>
<dbReference type="KEGG" id="knv:Pan216_25240"/>
<dbReference type="PANTHER" id="PTHR32305">
    <property type="match status" value="1"/>
</dbReference>
<dbReference type="SUPFAM" id="SSF69349">
    <property type="entry name" value="Phage fibre proteins"/>
    <property type="match status" value="1"/>
</dbReference>
<evidence type="ECO:0000256" key="2">
    <source>
        <dbReference type="ARBA" id="ARBA00005558"/>
    </source>
</evidence>
<name>A0A518B3U7_9BACT</name>
<gene>
    <name evidence="6" type="ORF">Pan216_25240</name>
</gene>
<comment type="subcellular location">
    <subcellularLocation>
        <location evidence="1">Secreted</location>
    </subcellularLocation>
</comment>
<dbReference type="Gene3D" id="3.55.50.10">
    <property type="entry name" value="Baseplate protein-like domains"/>
    <property type="match status" value="1"/>
</dbReference>
<accession>A0A518B3U7</accession>
<evidence type="ECO:0000256" key="4">
    <source>
        <dbReference type="SAM" id="MobiDB-lite"/>
    </source>
</evidence>
<dbReference type="SUPFAM" id="SSF69255">
    <property type="entry name" value="gp5 N-terminal domain-like"/>
    <property type="match status" value="1"/>
</dbReference>
<dbReference type="PANTHER" id="PTHR32305:SF15">
    <property type="entry name" value="PROTEIN RHSA-RELATED"/>
    <property type="match status" value="1"/>
</dbReference>
<keyword evidence="7" id="KW-1185">Reference proteome</keyword>
<protein>
    <submittedName>
        <fullName evidence="6">Phage-related baseplate assembly protein</fullName>
    </submittedName>
</protein>
<feature type="region of interest" description="Disordered" evidence="4">
    <location>
        <begin position="576"/>
        <end position="604"/>
    </location>
</feature>
<comment type="similarity">
    <text evidence="2">Belongs to the VgrG protein family.</text>
</comment>
<evidence type="ECO:0000256" key="3">
    <source>
        <dbReference type="ARBA" id="ARBA00022525"/>
    </source>
</evidence>
<evidence type="ECO:0000313" key="7">
    <source>
        <dbReference type="Proteomes" id="UP000317093"/>
    </source>
</evidence>
<dbReference type="GO" id="GO:0005576">
    <property type="term" value="C:extracellular region"/>
    <property type="evidence" value="ECO:0007669"/>
    <property type="project" value="UniProtKB-SubCell"/>
</dbReference>
<dbReference type="NCBIfam" id="TIGR01646">
    <property type="entry name" value="vgr_GE"/>
    <property type="match status" value="1"/>
</dbReference>
<proteinExistence type="inferred from homology"/>
<dbReference type="OrthoDB" id="9762420at2"/>
<organism evidence="6 7">
    <name type="scientific">Kolteria novifilia</name>
    <dbReference type="NCBI Taxonomy" id="2527975"/>
    <lineage>
        <taxon>Bacteria</taxon>
        <taxon>Pseudomonadati</taxon>
        <taxon>Planctomycetota</taxon>
        <taxon>Planctomycetia</taxon>
        <taxon>Kolteriales</taxon>
        <taxon>Kolteriaceae</taxon>
        <taxon>Kolteria</taxon>
    </lineage>
</organism>
<evidence type="ECO:0000259" key="5">
    <source>
        <dbReference type="Pfam" id="PF04717"/>
    </source>
</evidence>
<keyword evidence="3" id="KW-0964">Secreted</keyword>
<evidence type="ECO:0000256" key="1">
    <source>
        <dbReference type="ARBA" id="ARBA00004613"/>
    </source>
</evidence>
<dbReference type="NCBIfam" id="TIGR03361">
    <property type="entry name" value="VI_Rhs_Vgr"/>
    <property type="match status" value="1"/>
</dbReference>
<dbReference type="Pfam" id="PF04717">
    <property type="entry name" value="Phage_base_V"/>
    <property type="match status" value="1"/>
</dbReference>
<dbReference type="RefSeq" id="WP_145258227.1">
    <property type="nucleotide sequence ID" value="NZ_CP036279.1"/>
</dbReference>
<dbReference type="Pfam" id="PF05954">
    <property type="entry name" value="Phage_GPD"/>
    <property type="match status" value="1"/>
</dbReference>
<dbReference type="InterPro" id="IPR006531">
    <property type="entry name" value="Gp5/Vgr_OB"/>
</dbReference>
<dbReference type="EMBL" id="CP036279">
    <property type="protein sequence ID" value="QDU61663.1"/>
    <property type="molecule type" value="Genomic_DNA"/>
</dbReference>
<dbReference type="Gene3D" id="2.30.110.50">
    <property type="match status" value="1"/>
</dbReference>
<dbReference type="Gene3D" id="2.40.50.230">
    <property type="entry name" value="Gp5 N-terminal domain"/>
    <property type="match status" value="1"/>
</dbReference>